<evidence type="ECO:0000313" key="1">
    <source>
        <dbReference type="EMBL" id="KAJ0075939.1"/>
    </source>
</evidence>
<comment type="caution">
    <text evidence="1">The sequence shown here is derived from an EMBL/GenBank/DDBJ whole genome shotgun (WGS) entry which is preliminary data.</text>
</comment>
<name>A0ACC0ZV38_9ROSI</name>
<organism evidence="1 2">
    <name type="scientific">Pistacia atlantica</name>
    <dbReference type="NCBI Taxonomy" id="434234"/>
    <lineage>
        <taxon>Eukaryota</taxon>
        <taxon>Viridiplantae</taxon>
        <taxon>Streptophyta</taxon>
        <taxon>Embryophyta</taxon>
        <taxon>Tracheophyta</taxon>
        <taxon>Spermatophyta</taxon>
        <taxon>Magnoliopsida</taxon>
        <taxon>eudicotyledons</taxon>
        <taxon>Gunneridae</taxon>
        <taxon>Pentapetalae</taxon>
        <taxon>rosids</taxon>
        <taxon>malvids</taxon>
        <taxon>Sapindales</taxon>
        <taxon>Anacardiaceae</taxon>
        <taxon>Pistacia</taxon>
    </lineage>
</organism>
<sequence>MGNVCSASVSCDPIVSRILDCTTGKVAYISELKDNLDALQTELQKLIEARNDVMRRVNIAEQQQMKRTDQVQGWLSRVQDVEAGAGEVLEIRSQEIEKLCCGGYCSKNCNSSYKFGKKVAKKLRLVCTLKGEGAFEVVAERLLESVVEERPSEPTIVGLQLIFDEVWRCIEEEQVGTVGLYGMGGVGKTTLLTQINNKLLDISNSYDTVIWVVVSRDLQLEKIQERIGQKIGLVEESWKNKSIDEKASDIFKILRKKKFIVLLDDIWERVDLIKVGIPLRSVEVGCKIVLTTRFLDVCGLMEADRKFKVECLGEEEAWTLFEKKVGREILDSHPDILELAKLVAKECGGLPLALITIGRAMSCKKTPEEWRYAIQVLRRASSKFPGMEKEVYPLLKFSYDSLPDDKIRSCLLYCSLFPEDFSIIKTKLIDYWFCENFLDVYDPSEVYSHGYYIIGVLVHACLLEEEEERGDYFVKMHDVIRDMTLWIACDIKEEQQKFLVQVGVGLTKAPKIKEWEELKRISLMENKIEELSVTPTCPDLLTLFLNEVEENSVLFGGGEDLVKELLGLESLCVLSITLKSCHALHTFLNSHKFQNYTHGLTLRRLDDSKMLNVLSLADLKHLRRLEIENCENLEELKMEHVKFHGVPDILFKNMSLPAPSCNCFRPLFVPNSGRLMTRNCWKKLSGQTLSPPKQVLLSMWESIWTTDGSLSYRLRKDCRIQRWHLRRSRRTQQGK</sequence>
<dbReference type="EMBL" id="CM047910">
    <property type="protein sequence ID" value="KAJ0075939.1"/>
    <property type="molecule type" value="Genomic_DNA"/>
</dbReference>
<dbReference type="Proteomes" id="UP001164250">
    <property type="component" value="Chromosome 15"/>
</dbReference>
<accession>A0ACC0ZV38</accession>
<protein>
    <submittedName>
        <fullName evidence="1">Uncharacterized protein</fullName>
    </submittedName>
</protein>
<gene>
    <name evidence="1" type="ORF">Patl1_34594</name>
</gene>
<reference evidence="2" key="1">
    <citation type="journal article" date="2023" name="G3 (Bethesda)">
        <title>Genome assembly and association tests identify interacting loci associated with vigor, precocity, and sex in interspecific pistachio rootstocks.</title>
        <authorList>
            <person name="Palmer W."/>
            <person name="Jacygrad E."/>
            <person name="Sagayaradj S."/>
            <person name="Cavanaugh K."/>
            <person name="Han R."/>
            <person name="Bertier L."/>
            <person name="Beede B."/>
            <person name="Kafkas S."/>
            <person name="Golino D."/>
            <person name="Preece J."/>
            <person name="Michelmore R."/>
        </authorList>
    </citation>
    <scope>NUCLEOTIDE SEQUENCE [LARGE SCALE GENOMIC DNA]</scope>
</reference>
<evidence type="ECO:0000313" key="2">
    <source>
        <dbReference type="Proteomes" id="UP001164250"/>
    </source>
</evidence>
<proteinExistence type="predicted"/>
<keyword evidence="2" id="KW-1185">Reference proteome</keyword>